<proteinExistence type="predicted"/>
<reference evidence="1 2" key="1">
    <citation type="journal article" date="2016" name="Nat. Commun.">
        <title>Thousands of microbial genomes shed light on interconnected biogeochemical processes in an aquifer system.</title>
        <authorList>
            <person name="Anantharaman K."/>
            <person name="Brown C.T."/>
            <person name="Hug L.A."/>
            <person name="Sharon I."/>
            <person name="Castelle C.J."/>
            <person name="Probst A.J."/>
            <person name="Thomas B.C."/>
            <person name="Singh A."/>
            <person name="Wilkins M.J."/>
            <person name="Karaoz U."/>
            <person name="Brodie E.L."/>
            <person name="Williams K.H."/>
            <person name="Hubbard S.S."/>
            <person name="Banfield J.F."/>
        </authorList>
    </citation>
    <scope>NUCLEOTIDE SEQUENCE [LARGE SCALE GENOMIC DNA]</scope>
</reference>
<gene>
    <name evidence="1" type="ORF">A2788_01355</name>
</gene>
<dbReference type="Proteomes" id="UP000177521">
    <property type="component" value="Unassembled WGS sequence"/>
</dbReference>
<name>A0A1F4XMG1_9BACT</name>
<sequence>MAYVRSAARLIVHVLPVKIWPNVLAVVALVLQGQCAVALPWRQLQAKSVQSAAKVLALVARVKWAR</sequence>
<dbReference type="EMBL" id="MEWS01000007">
    <property type="protein sequence ID" value="OGC82820.1"/>
    <property type="molecule type" value="Genomic_DNA"/>
</dbReference>
<evidence type="ECO:0000313" key="1">
    <source>
        <dbReference type="EMBL" id="OGC82820.1"/>
    </source>
</evidence>
<accession>A0A1F4XMG1</accession>
<protein>
    <submittedName>
        <fullName evidence="1">Uncharacterized protein</fullName>
    </submittedName>
</protein>
<comment type="caution">
    <text evidence="1">The sequence shown here is derived from an EMBL/GenBank/DDBJ whole genome shotgun (WGS) entry which is preliminary data.</text>
</comment>
<dbReference type="AlphaFoldDB" id="A0A1F4XMG1"/>
<organism evidence="1 2">
    <name type="scientific">Candidatus Abawacabacteria bacterium RIFCSPHIGHO2_01_FULL_46_8</name>
    <dbReference type="NCBI Taxonomy" id="1817815"/>
    <lineage>
        <taxon>Bacteria</taxon>
        <taxon>Candidatus Abawacaibacteriota</taxon>
    </lineage>
</organism>
<evidence type="ECO:0000313" key="2">
    <source>
        <dbReference type="Proteomes" id="UP000177521"/>
    </source>
</evidence>